<dbReference type="Pfam" id="PF02537">
    <property type="entry name" value="CRCB"/>
    <property type="match status" value="1"/>
</dbReference>
<evidence type="ECO:0000256" key="3">
    <source>
        <dbReference type="ARBA" id="ARBA00022475"/>
    </source>
</evidence>
<feature type="transmembrane region" description="Helical" evidence="14">
    <location>
        <begin position="31"/>
        <end position="54"/>
    </location>
</feature>
<reference evidence="15 16" key="1">
    <citation type="submission" date="2020-12" db="EMBL/GenBank/DDBJ databases">
        <title>YIM B01967 draft genome.</title>
        <authorList>
            <person name="Yan X."/>
        </authorList>
    </citation>
    <scope>NUCLEOTIDE SEQUENCE [LARGE SCALE GENOMIC DNA]</scope>
    <source>
        <strain evidence="15 16">YIM B01967</strain>
    </source>
</reference>
<keyword evidence="6 14" id="KW-1133">Transmembrane helix</keyword>
<dbReference type="RefSeq" id="WP_200748399.1">
    <property type="nucleotide sequence ID" value="NZ_JAEOAH010000006.1"/>
</dbReference>
<dbReference type="InterPro" id="IPR003691">
    <property type="entry name" value="FluC"/>
</dbReference>
<evidence type="ECO:0000256" key="2">
    <source>
        <dbReference type="ARBA" id="ARBA00022448"/>
    </source>
</evidence>
<accession>A0ABS1H565</accession>
<dbReference type="PANTHER" id="PTHR28259">
    <property type="entry name" value="FLUORIDE EXPORT PROTEIN 1-RELATED"/>
    <property type="match status" value="1"/>
</dbReference>
<keyword evidence="5 14" id="KW-0479">Metal-binding</keyword>
<evidence type="ECO:0000256" key="4">
    <source>
        <dbReference type="ARBA" id="ARBA00022692"/>
    </source>
</evidence>
<evidence type="ECO:0000313" key="16">
    <source>
        <dbReference type="Proteomes" id="UP000618943"/>
    </source>
</evidence>
<name>A0ABS1H565_9BACL</name>
<keyword evidence="3 14" id="KW-1003">Cell membrane</keyword>
<dbReference type="PANTHER" id="PTHR28259:SF16">
    <property type="entry name" value="FLUORIDE-SPECIFIC ION CHANNEL FLUC 2"/>
    <property type="match status" value="1"/>
</dbReference>
<gene>
    <name evidence="14 15" type="primary">crcB</name>
    <name evidence="14" type="synonym">fluC</name>
    <name evidence="15" type="ORF">JFL43_06745</name>
</gene>
<feature type="binding site" evidence="14">
    <location>
        <position position="69"/>
    </location>
    <ligand>
        <name>Na(+)</name>
        <dbReference type="ChEBI" id="CHEBI:29101"/>
        <note>structural</note>
    </ligand>
</feature>
<keyword evidence="9 14" id="KW-0472">Membrane</keyword>
<dbReference type="Proteomes" id="UP000618943">
    <property type="component" value="Unassembled WGS sequence"/>
</dbReference>
<evidence type="ECO:0000256" key="5">
    <source>
        <dbReference type="ARBA" id="ARBA00022723"/>
    </source>
</evidence>
<comment type="activity regulation">
    <text evidence="14">Na(+) is not transported, but it plays an essential structural role and its presence is essential for fluoride channel function.</text>
</comment>
<proteinExistence type="inferred from homology"/>
<organism evidence="15 16">
    <name type="scientific">Viridibacillus soli</name>
    <dbReference type="NCBI Taxonomy" id="2798301"/>
    <lineage>
        <taxon>Bacteria</taxon>
        <taxon>Bacillati</taxon>
        <taxon>Bacillota</taxon>
        <taxon>Bacilli</taxon>
        <taxon>Bacillales</taxon>
        <taxon>Caryophanaceae</taxon>
        <taxon>Viridibacillus</taxon>
    </lineage>
</organism>
<feature type="transmembrane region" description="Helical" evidence="14">
    <location>
        <begin position="6"/>
        <end position="24"/>
    </location>
</feature>
<dbReference type="EMBL" id="JAEOAH010000006">
    <property type="protein sequence ID" value="MBK3494555.1"/>
    <property type="molecule type" value="Genomic_DNA"/>
</dbReference>
<dbReference type="NCBIfam" id="TIGR00494">
    <property type="entry name" value="crcB"/>
    <property type="match status" value="1"/>
</dbReference>
<dbReference type="HAMAP" id="MF_00454">
    <property type="entry name" value="FluC"/>
    <property type="match status" value="1"/>
</dbReference>
<evidence type="ECO:0000313" key="15">
    <source>
        <dbReference type="EMBL" id="MBK3494555.1"/>
    </source>
</evidence>
<keyword evidence="4 14" id="KW-0812">Transmembrane</keyword>
<evidence type="ECO:0000256" key="13">
    <source>
        <dbReference type="ARBA" id="ARBA00049940"/>
    </source>
</evidence>
<evidence type="ECO:0000256" key="12">
    <source>
        <dbReference type="ARBA" id="ARBA00035585"/>
    </source>
</evidence>
<evidence type="ECO:0000256" key="14">
    <source>
        <dbReference type="HAMAP-Rule" id="MF_00454"/>
    </source>
</evidence>
<evidence type="ECO:0000256" key="1">
    <source>
        <dbReference type="ARBA" id="ARBA00004651"/>
    </source>
</evidence>
<keyword evidence="16" id="KW-1185">Reference proteome</keyword>
<feature type="transmembrane region" description="Helical" evidence="14">
    <location>
        <begin position="60"/>
        <end position="82"/>
    </location>
</feature>
<sequence length="116" mass="12825">MTWLLIAAGGGLGAMTRYGVVMWMKRKDQPYFIATFLVNSIGSLLMGMALHLGVENTSLSAFFTIGFLGAFTTFSTFAFDVVKLIEERDFRAVLLYPLLTLFAGIILVTLGWQIFA</sequence>
<evidence type="ECO:0000256" key="7">
    <source>
        <dbReference type="ARBA" id="ARBA00023053"/>
    </source>
</evidence>
<feature type="binding site" evidence="14">
    <location>
        <position position="72"/>
    </location>
    <ligand>
        <name>Na(+)</name>
        <dbReference type="ChEBI" id="CHEBI:29101"/>
        <note>structural</note>
    </ligand>
</feature>
<comment type="caution">
    <text evidence="15">The sequence shown here is derived from an EMBL/GenBank/DDBJ whole genome shotgun (WGS) entry which is preliminary data.</text>
</comment>
<comment type="similarity">
    <text evidence="11 14">Belongs to the fluoride channel Fluc/FEX (TC 1.A.43) family.</text>
</comment>
<protein>
    <recommendedName>
        <fullName evidence="14">Fluoride-specific ion channel FluC</fullName>
    </recommendedName>
</protein>
<evidence type="ECO:0000256" key="9">
    <source>
        <dbReference type="ARBA" id="ARBA00023136"/>
    </source>
</evidence>
<comment type="subcellular location">
    <subcellularLocation>
        <location evidence="1 14">Cell membrane</location>
        <topology evidence="1 14">Multi-pass membrane protein</topology>
    </subcellularLocation>
</comment>
<keyword evidence="7 14" id="KW-0915">Sodium</keyword>
<keyword evidence="2 14" id="KW-0813">Transport</keyword>
<evidence type="ECO:0000256" key="10">
    <source>
        <dbReference type="ARBA" id="ARBA00023303"/>
    </source>
</evidence>
<feature type="transmembrane region" description="Helical" evidence="14">
    <location>
        <begin position="94"/>
        <end position="115"/>
    </location>
</feature>
<keyword evidence="8 14" id="KW-0406">Ion transport</keyword>
<evidence type="ECO:0000256" key="8">
    <source>
        <dbReference type="ARBA" id="ARBA00023065"/>
    </source>
</evidence>
<comment type="catalytic activity">
    <reaction evidence="12">
        <text>fluoride(in) = fluoride(out)</text>
        <dbReference type="Rhea" id="RHEA:76159"/>
        <dbReference type="ChEBI" id="CHEBI:17051"/>
    </reaction>
    <physiologicalReaction direction="left-to-right" evidence="12">
        <dbReference type="Rhea" id="RHEA:76160"/>
    </physiologicalReaction>
</comment>
<comment type="function">
    <text evidence="13 14">Fluoride-specific ion channel. Important for reducing fluoride concentration in the cell, thus reducing its toxicity.</text>
</comment>
<evidence type="ECO:0000256" key="11">
    <source>
        <dbReference type="ARBA" id="ARBA00035120"/>
    </source>
</evidence>
<evidence type="ECO:0000256" key="6">
    <source>
        <dbReference type="ARBA" id="ARBA00022989"/>
    </source>
</evidence>
<keyword evidence="10 14" id="KW-0407">Ion channel</keyword>